<dbReference type="InterPro" id="IPR014776">
    <property type="entry name" value="4pyrrole_Mease_sub2"/>
</dbReference>
<sequence length="234" mass="25999">MNHPIHFVSLGPGDPELITLKGLKTLQKADIIYCPATQGKHGIISRATDILKAIEVDESLIHPFILPMSKERTDALNAYNELFLDAQAEYLKGKQIVIVAEGDAGFYSSIQYVYDKFEETGIPVDRIAGIPAFIAAGALAGIHIVKQEEQINVIPGTASFDELSAKIENGMIIVIMKLPGCQEAIHTCIRQYADKAVFHYFENVGTRKEYYTTDIATIHSKDFPYFSLLIIQPR</sequence>
<dbReference type="EMBL" id="WKNE01000002">
    <property type="protein sequence ID" value="MRZ53832.1"/>
    <property type="molecule type" value="Genomic_DNA"/>
</dbReference>
<evidence type="ECO:0000256" key="1">
    <source>
        <dbReference type="ARBA" id="ARBA00004953"/>
    </source>
</evidence>
<evidence type="ECO:0000256" key="4">
    <source>
        <dbReference type="ARBA" id="ARBA00022603"/>
    </source>
</evidence>
<evidence type="ECO:0000313" key="14">
    <source>
        <dbReference type="Proteomes" id="UP000095455"/>
    </source>
</evidence>
<dbReference type="PANTHER" id="PTHR43467">
    <property type="entry name" value="COBALT-PRECORRIN-2 C(20)-METHYLTRANSFERASE"/>
    <property type="match status" value="1"/>
</dbReference>
<dbReference type="EC" id="2.1.1.130" evidence="9"/>
<dbReference type="GO" id="GO:0032259">
    <property type="term" value="P:methylation"/>
    <property type="evidence" value="ECO:0007669"/>
    <property type="project" value="UniProtKB-KW"/>
</dbReference>
<accession>A0A174KKR6</accession>
<dbReference type="EMBL" id="WKMC01000001">
    <property type="protein sequence ID" value="MRZ49007.1"/>
    <property type="molecule type" value="Genomic_DNA"/>
</dbReference>
<evidence type="ECO:0000313" key="11">
    <source>
        <dbReference type="EMBL" id="MRZ49007.1"/>
    </source>
</evidence>
<dbReference type="InterPro" id="IPR012382">
    <property type="entry name" value="CobI/CbiL"/>
</dbReference>
<dbReference type="InterPro" id="IPR014777">
    <property type="entry name" value="4pyrrole_Mease_sub1"/>
</dbReference>
<dbReference type="Proteomes" id="UP000432516">
    <property type="component" value="Unassembled WGS sequence"/>
</dbReference>
<evidence type="ECO:0000256" key="2">
    <source>
        <dbReference type="ARBA" id="ARBA00005879"/>
    </source>
</evidence>
<dbReference type="PIRSF" id="PIRSF036427">
    <property type="entry name" value="Precrrn-2_mtase"/>
    <property type="match status" value="1"/>
</dbReference>
<dbReference type="AlphaFoldDB" id="A0A174KKR6"/>
<evidence type="ECO:0000313" key="9">
    <source>
        <dbReference type="EMBL" id="CUP12583.1"/>
    </source>
</evidence>
<dbReference type="EMBL" id="CYYK01000018">
    <property type="protein sequence ID" value="CUP12583.1"/>
    <property type="molecule type" value="Genomic_DNA"/>
</dbReference>
<evidence type="ECO:0000256" key="3">
    <source>
        <dbReference type="ARBA" id="ARBA00022573"/>
    </source>
</evidence>
<dbReference type="CDD" id="cd11645">
    <property type="entry name" value="Precorrin_2_C20_MT"/>
    <property type="match status" value="1"/>
</dbReference>
<dbReference type="PANTHER" id="PTHR43467:SF2">
    <property type="entry name" value="COBALT-PRECORRIN-2 C(20)-METHYLTRANSFERASE"/>
    <property type="match status" value="1"/>
</dbReference>
<keyword evidence="3" id="KW-0169">Cobalamin biosynthesis</keyword>
<dbReference type="OMA" id="LYGSFMH"/>
<dbReference type="InterPro" id="IPR003043">
    <property type="entry name" value="Uropor_MeTrfase_CS"/>
</dbReference>
<dbReference type="Proteomes" id="UP000441609">
    <property type="component" value="Unassembled WGS sequence"/>
</dbReference>
<dbReference type="Gene3D" id="3.30.950.10">
    <property type="entry name" value="Methyltransferase, Cobalt-precorrin-4 Transmethylase, Domain 2"/>
    <property type="match status" value="1"/>
</dbReference>
<dbReference type="PROSITE" id="PS00839">
    <property type="entry name" value="SUMT_1"/>
    <property type="match status" value="1"/>
</dbReference>
<dbReference type="Pfam" id="PF00590">
    <property type="entry name" value="TP_methylase"/>
    <property type="match status" value="1"/>
</dbReference>
<dbReference type="OrthoDB" id="9815856at2"/>
<proteinExistence type="inferred from homology"/>
<evidence type="ECO:0000313" key="17">
    <source>
        <dbReference type="Proteomes" id="UP000441609"/>
    </source>
</evidence>
<evidence type="ECO:0000259" key="8">
    <source>
        <dbReference type="Pfam" id="PF00590"/>
    </source>
</evidence>
<name>A0A174KKR6_PARDI</name>
<comment type="pathway">
    <text evidence="1">Cofactor biosynthesis; adenosylcobalamin biosynthesis.</text>
</comment>
<evidence type="ECO:0000313" key="10">
    <source>
        <dbReference type="EMBL" id="MRY92189.1"/>
    </source>
</evidence>
<feature type="domain" description="Tetrapyrrole methylase" evidence="8">
    <location>
        <begin position="5"/>
        <end position="213"/>
    </location>
</feature>
<evidence type="ECO:0000313" key="15">
    <source>
        <dbReference type="Proteomes" id="UP000432516"/>
    </source>
</evidence>
<dbReference type="InterPro" id="IPR035996">
    <property type="entry name" value="4pyrrol_Methylase_sf"/>
</dbReference>
<dbReference type="Proteomes" id="UP000095455">
    <property type="component" value="Unassembled WGS sequence"/>
</dbReference>
<keyword evidence="6" id="KW-0949">S-adenosyl-L-methionine</keyword>
<protein>
    <submittedName>
        <fullName evidence="9">Precorrin-2 C(20)-methyltransferase</fullName>
        <ecNumber evidence="9">2.1.1.130</ecNumber>
    </submittedName>
</protein>
<dbReference type="EMBL" id="WKMY01000001">
    <property type="protein sequence ID" value="MRY92189.1"/>
    <property type="molecule type" value="Genomic_DNA"/>
</dbReference>
<reference evidence="9 14" key="1">
    <citation type="submission" date="2015-09" db="EMBL/GenBank/DDBJ databases">
        <authorList>
            <consortium name="Pathogen Informatics"/>
        </authorList>
    </citation>
    <scope>NUCLEOTIDE SEQUENCE [LARGE SCALE GENOMIC DNA]</scope>
    <source>
        <strain evidence="9 14">2789STDY5608822</strain>
    </source>
</reference>
<evidence type="ECO:0000313" key="12">
    <source>
        <dbReference type="EMBL" id="MRZ53832.1"/>
    </source>
</evidence>
<dbReference type="Gene3D" id="3.40.1010.10">
    <property type="entry name" value="Cobalt-precorrin-4 Transmethylase, Domain 1"/>
    <property type="match status" value="1"/>
</dbReference>
<dbReference type="InterPro" id="IPR000878">
    <property type="entry name" value="4pyrrol_Mease"/>
</dbReference>
<dbReference type="GO" id="GO:0009236">
    <property type="term" value="P:cobalamin biosynthetic process"/>
    <property type="evidence" value="ECO:0007669"/>
    <property type="project" value="UniProtKB-UniRule"/>
</dbReference>
<dbReference type="EMBL" id="WKMO01000004">
    <property type="protein sequence ID" value="MSB72854.1"/>
    <property type="molecule type" value="Genomic_DNA"/>
</dbReference>
<evidence type="ECO:0000313" key="18">
    <source>
        <dbReference type="Proteomes" id="UP000461276"/>
    </source>
</evidence>
<evidence type="ECO:0000256" key="5">
    <source>
        <dbReference type="ARBA" id="ARBA00022679"/>
    </source>
</evidence>
<organism evidence="9 14">
    <name type="scientific">Parabacteroides distasonis</name>
    <dbReference type="NCBI Taxonomy" id="823"/>
    <lineage>
        <taxon>Bacteria</taxon>
        <taxon>Pseudomonadati</taxon>
        <taxon>Bacteroidota</taxon>
        <taxon>Bacteroidia</taxon>
        <taxon>Bacteroidales</taxon>
        <taxon>Tannerellaceae</taxon>
        <taxon>Parabacteroides</taxon>
    </lineage>
</organism>
<dbReference type="Proteomes" id="UP000461276">
    <property type="component" value="Unassembled WGS sequence"/>
</dbReference>
<gene>
    <name evidence="9" type="primary">cobI</name>
    <name evidence="9" type="ORF">ERS852380_03973</name>
    <name evidence="11" type="ORF">GKD66_01870</name>
    <name evidence="10" type="ORF">GKD67_02825</name>
    <name evidence="12" type="ORF">GKD68_03590</name>
    <name evidence="13" type="ORF">GKD70_06030</name>
</gene>
<evidence type="ECO:0000256" key="7">
    <source>
        <dbReference type="PIRNR" id="PIRNR036427"/>
    </source>
</evidence>
<dbReference type="GO" id="GO:0030788">
    <property type="term" value="F:precorrin-2 C20-methyltransferase activity"/>
    <property type="evidence" value="ECO:0007669"/>
    <property type="project" value="UniProtKB-EC"/>
</dbReference>
<dbReference type="RefSeq" id="WP_005857099.1">
    <property type="nucleotide sequence ID" value="NZ_BQOC01000001.1"/>
</dbReference>
<dbReference type="SUPFAM" id="SSF53790">
    <property type="entry name" value="Tetrapyrrole methylase"/>
    <property type="match status" value="1"/>
</dbReference>
<evidence type="ECO:0000313" key="16">
    <source>
        <dbReference type="Proteomes" id="UP000441358"/>
    </source>
</evidence>
<evidence type="ECO:0000313" key="13">
    <source>
        <dbReference type="EMBL" id="MSB72854.1"/>
    </source>
</evidence>
<comment type="similarity">
    <text evidence="2 7">Belongs to the precorrin methyltransferase family.</text>
</comment>
<reference evidence="15 16" key="2">
    <citation type="journal article" date="2019" name="Nat. Med.">
        <title>A library of human gut bacterial isolates paired with longitudinal multiomics data enables mechanistic microbiome research.</title>
        <authorList>
            <person name="Poyet M."/>
            <person name="Groussin M."/>
            <person name="Gibbons S.M."/>
            <person name="Avila-Pacheco J."/>
            <person name="Jiang X."/>
            <person name="Kearney S.M."/>
            <person name="Perrotta A.R."/>
            <person name="Berdy B."/>
            <person name="Zhao S."/>
            <person name="Lieberman T.D."/>
            <person name="Swanson P.K."/>
            <person name="Smith M."/>
            <person name="Roesemann S."/>
            <person name="Alexander J.E."/>
            <person name="Rich S.A."/>
            <person name="Livny J."/>
            <person name="Vlamakis H."/>
            <person name="Clish C."/>
            <person name="Bullock K."/>
            <person name="Deik A."/>
            <person name="Scott J."/>
            <person name="Pierce K.A."/>
            <person name="Xavier R.J."/>
            <person name="Alm E.J."/>
        </authorList>
    </citation>
    <scope>NUCLEOTIDE SEQUENCE [LARGE SCALE GENOMIC DNA]</scope>
    <source>
        <strain evidence="12 15">BIOML-A2</strain>
        <strain evidence="13 17">BIOML-A20</strain>
        <strain evidence="11 16">BIOML-A32</strain>
        <strain evidence="10 18">BIOML-A9</strain>
    </source>
</reference>
<evidence type="ECO:0000256" key="6">
    <source>
        <dbReference type="ARBA" id="ARBA00022691"/>
    </source>
</evidence>
<dbReference type="Proteomes" id="UP000441358">
    <property type="component" value="Unassembled WGS sequence"/>
</dbReference>
<comment type="caution">
    <text evidence="9">The sequence shown here is derived from an EMBL/GenBank/DDBJ whole genome shotgun (WGS) entry which is preliminary data.</text>
</comment>
<keyword evidence="5 9" id="KW-0808">Transferase</keyword>
<keyword evidence="4 9" id="KW-0489">Methyltransferase</keyword>